<evidence type="ECO:0000313" key="1">
    <source>
        <dbReference type="EMBL" id="VEL13125.1"/>
    </source>
</evidence>
<comment type="caution">
    <text evidence="1">The sequence shown here is derived from an EMBL/GenBank/DDBJ whole genome shotgun (WGS) entry which is preliminary data.</text>
</comment>
<dbReference type="AlphaFoldDB" id="A0A3S4ZJH3"/>
<protein>
    <submittedName>
        <fullName evidence="1">Uncharacterized protein</fullName>
    </submittedName>
</protein>
<gene>
    <name evidence="1" type="ORF">PXEA_LOCUS6565</name>
</gene>
<proteinExistence type="predicted"/>
<evidence type="ECO:0000313" key="2">
    <source>
        <dbReference type="Proteomes" id="UP000784294"/>
    </source>
</evidence>
<name>A0A3S4ZJH3_9PLAT</name>
<sequence length="184" mass="20580">MTLVDSCSYSRCTDIFKSDLFIEKLFDLVFATGSCCQGNLEEPTSSGVNGIHDNIQHRTVDWTFPGMRPSSDDVHHLMNKSSASFHPKRGTRSRGLRQRERRIKAKRLKYDGIHQSSSGQIDQRISSSCTFIRNDSRPTILARMSDDASETFGNVSSPRSDSVNCHGLWANCIPPGLLDNTIKL</sequence>
<keyword evidence="2" id="KW-1185">Reference proteome</keyword>
<reference evidence="1" key="1">
    <citation type="submission" date="2018-11" db="EMBL/GenBank/DDBJ databases">
        <authorList>
            <consortium name="Pathogen Informatics"/>
        </authorList>
    </citation>
    <scope>NUCLEOTIDE SEQUENCE</scope>
</reference>
<organism evidence="1 2">
    <name type="scientific">Protopolystoma xenopodis</name>
    <dbReference type="NCBI Taxonomy" id="117903"/>
    <lineage>
        <taxon>Eukaryota</taxon>
        <taxon>Metazoa</taxon>
        <taxon>Spiralia</taxon>
        <taxon>Lophotrochozoa</taxon>
        <taxon>Platyhelminthes</taxon>
        <taxon>Monogenea</taxon>
        <taxon>Polyopisthocotylea</taxon>
        <taxon>Polystomatidea</taxon>
        <taxon>Polystomatidae</taxon>
        <taxon>Protopolystoma</taxon>
    </lineage>
</organism>
<dbReference type="Proteomes" id="UP000784294">
    <property type="component" value="Unassembled WGS sequence"/>
</dbReference>
<accession>A0A3S4ZJH3</accession>
<dbReference type="EMBL" id="CAAALY010016828">
    <property type="protein sequence ID" value="VEL13125.1"/>
    <property type="molecule type" value="Genomic_DNA"/>
</dbReference>